<sequence>MGGGKVGPAERVDGKYSVGGGVEMDCLRVCCDVLSSNDNGCVTETTGHIRKKKIKGKNVAGKLRAVVPIHNHRRSKVVLPYFSCPESSEIRACLSSALRVQNHRRYELASTALFATRIIGDTSLPQQRFSRPESSVIRACLKSALRVQNHR</sequence>
<accession>A0AAV3YP12</accession>
<name>A0AAV3YP12_9GAST</name>
<reference evidence="1 2" key="1">
    <citation type="journal article" date="2021" name="Elife">
        <title>Chloroplast acquisition without the gene transfer in kleptoplastic sea slugs, Plakobranchus ocellatus.</title>
        <authorList>
            <person name="Maeda T."/>
            <person name="Takahashi S."/>
            <person name="Yoshida T."/>
            <person name="Shimamura S."/>
            <person name="Takaki Y."/>
            <person name="Nagai Y."/>
            <person name="Toyoda A."/>
            <person name="Suzuki Y."/>
            <person name="Arimoto A."/>
            <person name="Ishii H."/>
            <person name="Satoh N."/>
            <person name="Nishiyama T."/>
            <person name="Hasebe M."/>
            <person name="Maruyama T."/>
            <person name="Minagawa J."/>
            <person name="Obokata J."/>
            <person name="Shigenobu S."/>
        </authorList>
    </citation>
    <scope>NUCLEOTIDE SEQUENCE [LARGE SCALE GENOMIC DNA]</scope>
</reference>
<keyword evidence="2" id="KW-1185">Reference proteome</keyword>
<gene>
    <name evidence="1" type="ORF">PoB_001095500</name>
</gene>
<evidence type="ECO:0000313" key="2">
    <source>
        <dbReference type="Proteomes" id="UP000735302"/>
    </source>
</evidence>
<evidence type="ECO:0000313" key="1">
    <source>
        <dbReference type="EMBL" id="GFN84449.1"/>
    </source>
</evidence>
<proteinExistence type="predicted"/>
<comment type="caution">
    <text evidence="1">The sequence shown here is derived from an EMBL/GenBank/DDBJ whole genome shotgun (WGS) entry which is preliminary data.</text>
</comment>
<dbReference type="AlphaFoldDB" id="A0AAV3YP12"/>
<dbReference type="EMBL" id="BLXT01001319">
    <property type="protein sequence ID" value="GFN84449.1"/>
    <property type="molecule type" value="Genomic_DNA"/>
</dbReference>
<dbReference type="Proteomes" id="UP000735302">
    <property type="component" value="Unassembled WGS sequence"/>
</dbReference>
<organism evidence="1 2">
    <name type="scientific">Plakobranchus ocellatus</name>
    <dbReference type="NCBI Taxonomy" id="259542"/>
    <lineage>
        <taxon>Eukaryota</taxon>
        <taxon>Metazoa</taxon>
        <taxon>Spiralia</taxon>
        <taxon>Lophotrochozoa</taxon>
        <taxon>Mollusca</taxon>
        <taxon>Gastropoda</taxon>
        <taxon>Heterobranchia</taxon>
        <taxon>Euthyneura</taxon>
        <taxon>Panpulmonata</taxon>
        <taxon>Sacoglossa</taxon>
        <taxon>Placobranchoidea</taxon>
        <taxon>Plakobranchidae</taxon>
        <taxon>Plakobranchus</taxon>
    </lineage>
</organism>
<protein>
    <submittedName>
        <fullName evidence="1">Uncharacterized protein</fullName>
    </submittedName>
</protein>